<evidence type="ECO:0000313" key="1">
    <source>
        <dbReference type="EMBL" id="OQP56088.1"/>
    </source>
</evidence>
<gene>
    <name evidence="1" type="ORF">A4H97_19810</name>
</gene>
<proteinExistence type="predicted"/>
<name>A0A1V9FCJ5_9BACT</name>
<sequence length="131" mass="15586">MNNCIDWRYDQYKGELIFGAHGIKRLIVDFEEVGLFSFKSKTWLWAWKNPRLEEKVNSEISRIRDYGYKRGFEKLTNPKWPADEFDGWEMTAIAAYLMKAKGAFKVPSSDNMFYSFMIYKNVRWADTTQPN</sequence>
<dbReference type="STRING" id="354355.SAMN05660816_06584"/>
<comment type="caution">
    <text evidence="1">The sequence shown here is derived from an EMBL/GenBank/DDBJ whole genome shotgun (WGS) entry which is preliminary data.</text>
</comment>
<organism evidence="1 2">
    <name type="scientific">Niastella yeongjuensis</name>
    <dbReference type="NCBI Taxonomy" id="354355"/>
    <lineage>
        <taxon>Bacteria</taxon>
        <taxon>Pseudomonadati</taxon>
        <taxon>Bacteroidota</taxon>
        <taxon>Chitinophagia</taxon>
        <taxon>Chitinophagales</taxon>
        <taxon>Chitinophagaceae</taxon>
        <taxon>Niastella</taxon>
    </lineage>
</organism>
<evidence type="ECO:0000313" key="2">
    <source>
        <dbReference type="Proteomes" id="UP000192610"/>
    </source>
</evidence>
<protein>
    <submittedName>
        <fullName evidence="1">Uncharacterized protein</fullName>
    </submittedName>
</protein>
<accession>A0A1V9FCJ5</accession>
<dbReference type="Proteomes" id="UP000192610">
    <property type="component" value="Unassembled WGS sequence"/>
</dbReference>
<reference evidence="2" key="1">
    <citation type="submission" date="2016-04" db="EMBL/GenBank/DDBJ databases">
        <authorList>
            <person name="Chen L."/>
            <person name="Zhuang W."/>
            <person name="Wang G."/>
        </authorList>
    </citation>
    <scope>NUCLEOTIDE SEQUENCE [LARGE SCALE GENOMIC DNA]</scope>
    <source>
        <strain evidence="2">17621</strain>
    </source>
</reference>
<dbReference type="EMBL" id="LVXG01000002">
    <property type="protein sequence ID" value="OQP56088.1"/>
    <property type="molecule type" value="Genomic_DNA"/>
</dbReference>
<dbReference type="Pfam" id="PF21813">
    <property type="entry name" value="DUF6882"/>
    <property type="match status" value="1"/>
</dbReference>
<dbReference type="AlphaFoldDB" id="A0A1V9FCJ5"/>
<keyword evidence="2" id="KW-1185">Reference proteome</keyword>
<dbReference type="InterPro" id="IPR049249">
    <property type="entry name" value="DUF6882"/>
</dbReference>